<organism evidence="16 17">
    <name type="scientific">Panagrellus redivivus</name>
    <name type="common">Microworm</name>
    <dbReference type="NCBI Taxonomy" id="6233"/>
    <lineage>
        <taxon>Eukaryota</taxon>
        <taxon>Metazoa</taxon>
        <taxon>Ecdysozoa</taxon>
        <taxon>Nematoda</taxon>
        <taxon>Chromadorea</taxon>
        <taxon>Rhabditida</taxon>
        <taxon>Tylenchina</taxon>
        <taxon>Panagrolaimomorpha</taxon>
        <taxon>Panagrolaimoidea</taxon>
        <taxon>Panagrolaimidae</taxon>
        <taxon>Panagrellus</taxon>
    </lineage>
</organism>
<dbReference type="GO" id="GO:0016787">
    <property type="term" value="F:hydrolase activity"/>
    <property type="evidence" value="ECO:0007669"/>
    <property type="project" value="UniProtKB-KW"/>
</dbReference>
<dbReference type="InterPro" id="IPR056149">
    <property type="entry name" value="PRP5/DDX46/KHDC4_KH"/>
</dbReference>
<dbReference type="InterPro" id="IPR011545">
    <property type="entry name" value="DEAD/DEAH_box_helicase_dom"/>
</dbReference>
<dbReference type="PANTHER" id="PTHR47958">
    <property type="entry name" value="ATP-DEPENDENT RNA HELICASE DBP3"/>
    <property type="match status" value="1"/>
</dbReference>
<dbReference type="GO" id="GO:0005524">
    <property type="term" value="F:ATP binding"/>
    <property type="evidence" value="ECO:0007669"/>
    <property type="project" value="UniProtKB-KW"/>
</dbReference>
<feature type="compositionally biased region" description="Basic and acidic residues" evidence="12">
    <location>
        <begin position="84"/>
        <end position="103"/>
    </location>
</feature>
<dbReference type="PROSITE" id="PS51194">
    <property type="entry name" value="HELICASE_CTER"/>
    <property type="match status" value="1"/>
</dbReference>
<dbReference type="Pfam" id="PF00271">
    <property type="entry name" value="Helicase_C"/>
    <property type="match status" value="1"/>
</dbReference>
<dbReference type="InterPro" id="IPR000629">
    <property type="entry name" value="RNA-helicase_DEAD-box_CS"/>
</dbReference>
<evidence type="ECO:0000256" key="11">
    <source>
        <dbReference type="PROSITE-ProRule" id="PRU00552"/>
    </source>
</evidence>
<dbReference type="Pfam" id="PF23469">
    <property type="entry name" value="KH_12"/>
    <property type="match status" value="1"/>
</dbReference>
<proteinExistence type="inferred from homology"/>
<evidence type="ECO:0000256" key="2">
    <source>
        <dbReference type="ARBA" id="ARBA00022741"/>
    </source>
</evidence>
<evidence type="ECO:0000256" key="10">
    <source>
        <dbReference type="ARBA" id="ARBA00050042"/>
    </source>
</evidence>
<keyword evidence="3" id="KW-0378">Hydrolase</keyword>
<feature type="region of interest" description="Disordered" evidence="12">
    <location>
        <begin position="84"/>
        <end position="106"/>
    </location>
</feature>
<dbReference type="CDD" id="cd18787">
    <property type="entry name" value="SF2_C_DEAD"/>
    <property type="match status" value="1"/>
</dbReference>
<evidence type="ECO:0000259" key="15">
    <source>
        <dbReference type="PROSITE" id="PS51195"/>
    </source>
</evidence>
<feature type="compositionally biased region" description="Low complexity" evidence="12">
    <location>
        <begin position="1"/>
        <end position="11"/>
    </location>
</feature>
<feature type="short sequence motif" description="Q motif" evidence="11">
    <location>
        <begin position="264"/>
        <end position="292"/>
    </location>
</feature>
<evidence type="ECO:0000256" key="6">
    <source>
        <dbReference type="ARBA" id="ARBA00038511"/>
    </source>
</evidence>
<evidence type="ECO:0000256" key="7">
    <source>
        <dbReference type="ARBA" id="ARBA00047984"/>
    </source>
</evidence>
<dbReference type="SUPFAM" id="SSF52540">
    <property type="entry name" value="P-loop containing nucleoside triphosphate hydrolases"/>
    <property type="match status" value="2"/>
</dbReference>
<reference evidence="17" key="2">
    <citation type="submission" date="2020-10" db="UniProtKB">
        <authorList>
            <consortium name="WormBaseParasite"/>
        </authorList>
    </citation>
    <scope>IDENTIFICATION</scope>
</reference>
<dbReference type="Gene3D" id="3.40.50.300">
    <property type="entry name" value="P-loop containing nucleotide triphosphate hydrolases"/>
    <property type="match status" value="2"/>
</dbReference>
<evidence type="ECO:0000256" key="9">
    <source>
        <dbReference type="ARBA" id="ARBA00050029"/>
    </source>
</evidence>
<feature type="domain" description="Helicase ATP-binding" evidence="13">
    <location>
        <begin position="295"/>
        <end position="473"/>
    </location>
</feature>
<dbReference type="AlphaFoldDB" id="A0A7E4UUW9"/>
<dbReference type="InterPro" id="IPR014001">
    <property type="entry name" value="Helicase_ATP-bd"/>
</dbReference>
<feature type="domain" description="Helicase C-terminal" evidence="14">
    <location>
        <begin position="500"/>
        <end position="646"/>
    </location>
</feature>
<comment type="similarity">
    <text evidence="6">Belongs to the DEAD box helicase family. DDX46/PRP5 subfamily.</text>
</comment>
<feature type="region of interest" description="Disordered" evidence="12">
    <location>
        <begin position="747"/>
        <end position="783"/>
    </location>
</feature>
<reference evidence="16" key="1">
    <citation type="journal article" date="2013" name="Genetics">
        <title>The draft genome and transcriptome of Panagrellus redivivus are shaped by the harsh demands of a free-living lifestyle.</title>
        <authorList>
            <person name="Srinivasan J."/>
            <person name="Dillman A.R."/>
            <person name="Macchietto M.G."/>
            <person name="Heikkinen L."/>
            <person name="Lakso M."/>
            <person name="Fracchia K.M."/>
            <person name="Antoshechkin I."/>
            <person name="Mortazavi A."/>
            <person name="Wong G."/>
            <person name="Sternberg P.W."/>
        </authorList>
    </citation>
    <scope>NUCLEOTIDE SEQUENCE [LARGE SCALE GENOMIC DNA]</scope>
    <source>
        <strain evidence="16">MT8872</strain>
    </source>
</reference>
<dbReference type="InterPro" id="IPR014014">
    <property type="entry name" value="RNA_helicase_DEAD_Q_motif"/>
</dbReference>
<accession>A0A7E4UUW9</accession>
<dbReference type="InterPro" id="IPR001650">
    <property type="entry name" value="Helicase_C-like"/>
</dbReference>
<evidence type="ECO:0000256" key="8">
    <source>
        <dbReference type="ARBA" id="ARBA00049949"/>
    </source>
</evidence>
<keyword evidence="4" id="KW-0347">Helicase</keyword>
<evidence type="ECO:0000259" key="14">
    <source>
        <dbReference type="PROSITE" id="PS51194"/>
    </source>
</evidence>
<evidence type="ECO:0000256" key="3">
    <source>
        <dbReference type="ARBA" id="ARBA00022801"/>
    </source>
</evidence>
<dbReference type="GO" id="GO:0003676">
    <property type="term" value="F:nucleic acid binding"/>
    <property type="evidence" value="ECO:0007669"/>
    <property type="project" value="InterPro"/>
</dbReference>
<evidence type="ECO:0000256" key="4">
    <source>
        <dbReference type="ARBA" id="ARBA00022806"/>
    </source>
</evidence>
<evidence type="ECO:0000313" key="17">
    <source>
        <dbReference type="WBParaSite" id="Pan_g12702.t1"/>
    </source>
</evidence>
<feature type="domain" description="DEAD-box RNA helicase Q" evidence="15">
    <location>
        <begin position="264"/>
        <end position="292"/>
    </location>
</feature>
<comment type="function">
    <text evidence="8">Component of the 17S U2 SnRNP complex of the spliceosome, a large ribonucleoprotein complex that removes introns from transcribed pre-mRNAs. The 17S U2 SnRNP complex (1) directly participates in early spliceosome assembly and (2) mediates recognition of the intron branch site during pre-mRNA splicing by promoting the selection of the pre-mRNA branch-site adenosine, the nucleophile for the first step of splicing. Within the 17S U2 SnRNP complex, DDX46 plays essential roles during assembly of pre-spliceosome and proofreading of the branch site.</text>
</comment>
<dbReference type="GO" id="GO:0003724">
    <property type="term" value="F:RNA helicase activity"/>
    <property type="evidence" value="ECO:0007669"/>
    <property type="project" value="UniProtKB-EC"/>
</dbReference>
<dbReference type="SMART" id="SM00487">
    <property type="entry name" value="DEXDc"/>
    <property type="match status" value="1"/>
</dbReference>
<dbReference type="InterPro" id="IPR027417">
    <property type="entry name" value="P-loop_NTPase"/>
</dbReference>
<comment type="catalytic activity">
    <reaction evidence="7">
        <text>ATP + H2O = ADP + phosphate + H(+)</text>
        <dbReference type="Rhea" id="RHEA:13065"/>
        <dbReference type="ChEBI" id="CHEBI:15377"/>
        <dbReference type="ChEBI" id="CHEBI:15378"/>
        <dbReference type="ChEBI" id="CHEBI:30616"/>
        <dbReference type="ChEBI" id="CHEBI:43474"/>
        <dbReference type="ChEBI" id="CHEBI:456216"/>
        <dbReference type="EC" id="3.6.4.13"/>
    </reaction>
</comment>
<dbReference type="CDD" id="cd17953">
    <property type="entry name" value="DEADc_DDX46"/>
    <property type="match status" value="1"/>
</dbReference>
<feature type="region of interest" description="Disordered" evidence="12">
    <location>
        <begin position="1"/>
        <end position="64"/>
    </location>
</feature>
<evidence type="ECO:0000256" key="12">
    <source>
        <dbReference type="SAM" id="MobiDB-lite"/>
    </source>
</evidence>
<feature type="compositionally biased region" description="Basic and acidic residues" evidence="12">
    <location>
        <begin position="12"/>
        <end position="34"/>
    </location>
</feature>
<dbReference type="Pfam" id="PF00270">
    <property type="entry name" value="DEAD"/>
    <property type="match status" value="1"/>
</dbReference>
<dbReference type="PROSITE" id="PS00039">
    <property type="entry name" value="DEAD_ATP_HELICASE"/>
    <property type="match status" value="1"/>
</dbReference>
<dbReference type="SMART" id="SM00490">
    <property type="entry name" value="HELICc"/>
    <property type="match status" value="1"/>
</dbReference>
<dbReference type="GO" id="GO:0043186">
    <property type="term" value="C:P granule"/>
    <property type="evidence" value="ECO:0007669"/>
    <property type="project" value="UniProtKB-ARBA"/>
</dbReference>
<evidence type="ECO:0000256" key="5">
    <source>
        <dbReference type="ARBA" id="ARBA00022840"/>
    </source>
</evidence>
<sequence length="906" mass="102079">MSSRDMSSSFRFSRDDDRREKRASRRRDERWSEKSRKRSRSRSPLERHTPVEASLTDIITSGDIRHVNQQMELMAMRKREEVEAWRQTKQRDQYQKDKNKKPEFDDELEEVAMAVDEDDDDVQMESVNSDDEEDPLDAYMKEVEKQAAASATPASVQVGPGGLIVVEEEVKPGRNLGEIIEREDIHEEVEADDFDIEQAASSLLSKSRSLIATDHIKVYYKPFRKDFYHEAEAVKNMTKKEVAKWREDHEGIRIRGAQCPKPIMSWAQAGVSNLEMKLLAKLGYSKPTPIQSQAIPAILSGRDVIGIAKTGSGKTLAFLLPMFRHILDQDERDDLDGPIALIITPTRELAVQTWREATKFATPMKLRVACVYGGTSITEQIADLKRGADIVVCTAGRMIAMLAANNGRVTNLRRCTYLVIDEADRMFDMGFEPAVMKIINNIRPDRQTVMFSATFPKTMEALARKVLDKPIEIQVGGRSVVCKDIEQNALILTEEQKFLKLLELLGLFWEKGSTIVFVEKQEKADEVVDRLMKSGYNCAPLHGGIDQSDRDSALIDFKQGAIKLLVATSVAARGLDVKKLILVVNYDAPNHYEDYVHRVGRTGRAGNKGYAYTFLLPEGQERYAGEVVRAFETADLEAPAPVKALWEKYRADMRAQGIEVHTGGGGFTGRGYKYDSDEDEADERQKKFAKLISMESQDDDDDIEAQLSSLIKTTRRTRVNNPGKDSAKSSNEIDAKVAAARAVADKLGLASNSNEPKSSSSSQTTTGEASEQSAAQLARQRAQQLNEKLNYTPSSKPKEQAPVQQYFEEELEINDFPQQLRFRVCSRESMAQIQEFADVGISVKGTHVPPGREPKDGERKLYLFLEARDEISLRRGREEVLRIMKDCLRQMTSRGRPAPSGRYRVV</sequence>
<dbReference type="WBParaSite" id="Pan_g12702.t1">
    <property type="protein sequence ID" value="Pan_g12702.t1"/>
    <property type="gene ID" value="Pan_g12702"/>
</dbReference>
<dbReference type="FunFam" id="3.40.50.300:FF:000079">
    <property type="entry name" value="probable ATP-dependent RNA helicase DDX17"/>
    <property type="match status" value="1"/>
</dbReference>
<keyword evidence="2" id="KW-0547">Nucleotide-binding</keyword>
<keyword evidence="5" id="KW-0067">ATP-binding</keyword>
<evidence type="ECO:0000259" key="13">
    <source>
        <dbReference type="PROSITE" id="PS51192"/>
    </source>
</evidence>
<protein>
    <recommendedName>
        <fullName evidence="9">Probable ATP-dependent RNA helicase DDX46</fullName>
        <ecNumber evidence="1">3.6.4.13</ecNumber>
    </recommendedName>
    <alternativeName>
        <fullName evidence="10">DEAD box protein 46</fullName>
    </alternativeName>
</protein>
<evidence type="ECO:0000313" key="16">
    <source>
        <dbReference type="Proteomes" id="UP000492821"/>
    </source>
</evidence>
<name>A0A7E4UUW9_PANRE</name>
<evidence type="ECO:0000256" key="1">
    <source>
        <dbReference type="ARBA" id="ARBA00012552"/>
    </source>
</evidence>
<dbReference type="Proteomes" id="UP000492821">
    <property type="component" value="Unassembled WGS sequence"/>
</dbReference>
<dbReference type="EC" id="3.6.4.13" evidence="1"/>
<dbReference type="PROSITE" id="PS51192">
    <property type="entry name" value="HELICASE_ATP_BIND_1"/>
    <property type="match status" value="1"/>
</dbReference>
<dbReference type="PROSITE" id="PS51195">
    <property type="entry name" value="Q_MOTIF"/>
    <property type="match status" value="1"/>
</dbReference>
<keyword evidence="16" id="KW-1185">Reference proteome</keyword>